<name>A0A179HJW7_PURLI</name>
<reference evidence="1 2" key="1">
    <citation type="submission" date="2016-02" db="EMBL/GenBank/DDBJ databases">
        <title>Biosynthesis of antibiotic leucinostatins and their inhibition on Phytophthora in bio-control Purpureocillium lilacinum.</title>
        <authorList>
            <person name="Wang G."/>
            <person name="Liu Z."/>
            <person name="Lin R."/>
            <person name="Li E."/>
            <person name="Mao Z."/>
            <person name="Ling J."/>
            <person name="Yin W."/>
            <person name="Xie B."/>
        </authorList>
    </citation>
    <scope>NUCLEOTIDE SEQUENCE [LARGE SCALE GENOMIC DNA]</scope>
    <source>
        <strain evidence="1">PLFJ-1</strain>
    </source>
</reference>
<evidence type="ECO:0000313" key="1">
    <source>
        <dbReference type="EMBL" id="OAQ89821.1"/>
    </source>
</evidence>
<evidence type="ECO:0000313" key="2">
    <source>
        <dbReference type="Proteomes" id="UP000078340"/>
    </source>
</evidence>
<organism evidence="1 2">
    <name type="scientific">Purpureocillium lilacinum</name>
    <name type="common">Paecilomyces lilacinus</name>
    <dbReference type="NCBI Taxonomy" id="33203"/>
    <lineage>
        <taxon>Eukaryota</taxon>
        <taxon>Fungi</taxon>
        <taxon>Dikarya</taxon>
        <taxon>Ascomycota</taxon>
        <taxon>Pezizomycotina</taxon>
        <taxon>Sordariomycetes</taxon>
        <taxon>Hypocreomycetidae</taxon>
        <taxon>Hypocreales</taxon>
        <taxon>Ophiocordycipitaceae</taxon>
        <taxon>Purpureocillium</taxon>
    </lineage>
</organism>
<dbReference type="EMBL" id="LSBI01000005">
    <property type="protein sequence ID" value="OAQ89821.1"/>
    <property type="molecule type" value="Genomic_DNA"/>
</dbReference>
<proteinExistence type="predicted"/>
<accession>A0A179HJW7</accession>
<gene>
    <name evidence="1" type="ORF">VFPFJ_06235</name>
</gene>
<sequence>MDGWMEDGCTYARAAARQIDGRYLTISPCPGHGGICTSLYCFNPPLLSILLILYYSTILCT</sequence>
<dbReference type="AlphaFoldDB" id="A0A179HJW7"/>
<protein>
    <submittedName>
        <fullName evidence="1">Uncharacterized protein</fullName>
    </submittedName>
</protein>
<comment type="caution">
    <text evidence="1">The sequence shown here is derived from an EMBL/GenBank/DDBJ whole genome shotgun (WGS) entry which is preliminary data.</text>
</comment>
<dbReference type="Proteomes" id="UP000078340">
    <property type="component" value="Unassembled WGS sequence"/>
</dbReference>